<dbReference type="GeneID" id="64821229"/>
<evidence type="ECO:0000313" key="5">
    <source>
        <dbReference type="Proteomes" id="UP000681041"/>
    </source>
</evidence>
<dbReference type="KEGG" id="meme:HYG87_02740"/>
<evidence type="ECO:0008006" key="6">
    <source>
        <dbReference type="Google" id="ProtNLM"/>
    </source>
</evidence>
<reference evidence="1" key="1">
    <citation type="submission" date="2020-07" db="EMBL/GenBank/DDBJ databases">
        <title>Methanobacterium. sp. MethCan genome.</title>
        <authorList>
            <person name="Postec A."/>
            <person name="Quemeneur M."/>
        </authorList>
    </citation>
    <scope>NUCLEOTIDE SEQUENCE</scope>
    <source>
        <strain evidence="1">MethCAN</strain>
    </source>
</reference>
<dbReference type="KEGG" id="meme:HYG87_04500"/>
<name>A0A8T8K5V0_9EURY</name>
<dbReference type="EMBL" id="CP058560">
    <property type="protein sequence ID" value="QUH23080.1"/>
    <property type="molecule type" value="Genomic_DNA"/>
</dbReference>
<proteinExistence type="predicted"/>
<evidence type="ECO:0000313" key="4">
    <source>
        <dbReference type="EMBL" id="QUH24183.1"/>
    </source>
</evidence>
<gene>
    <name evidence="1" type="ORF">HYG87_01170</name>
    <name evidence="2" type="ORF">HYG87_02740</name>
    <name evidence="3" type="ORF">HYG87_04500</name>
    <name evidence="4" type="ORF">HYG87_10650</name>
</gene>
<evidence type="ECO:0000313" key="1">
    <source>
        <dbReference type="EMBL" id="QUH22470.1"/>
    </source>
</evidence>
<dbReference type="AlphaFoldDB" id="A0A8T8K5V0"/>
<dbReference type="KEGG" id="meme:HYG87_10650"/>
<organism evidence="1 5">
    <name type="scientific">Methanobacterium alkalithermotolerans</name>
    <dbReference type="NCBI Taxonomy" id="2731220"/>
    <lineage>
        <taxon>Archaea</taxon>
        <taxon>Methanobacteriati</taxon>
        <taxon>Methanobacteriota</taxon>
        <taxon>Methanomada group</taxon>
        <taxon>Methanobacteria</taxon>
        <taxon>Methanobacteriales</taxon>
        <taxon>Methanobacteriaceae</taxon>
        <taxon>Methanobacterium</taxon>
    </lineage>
</organism>
<dbReference type="EMBL" id="CP058560">
    <property type="protein sequence ID" value="QUH22470.1"/>
    <property type="molecule type" value="Genomic_DNA"/>
</dbReference>
<dbReference type="EMBL" id="CP058560">
    <property type="protein sequence ID" value="QUH24183.1"/>
    <property type="molecule type" value="Genomic_DNA"/>
</dbReference>
<keyword evidence="5" id="KW-1185">Reference proteome</keyword>
<accession>A0A8T8K5V0</accession>
<dbReference type="Proteomes" id="UP000681041">
    <property type="component" value="Chromosome"/>
</dbReference>
<protein>
    <recommendedName>
        <fullName evidence="6">Transposase</fullName>
    </recommendedName>
</protein>
<sequence length="400" mass="47933">MQKTKTLAPITDLFDPSYKLSYFCEGLSKYVENQLKSCKKEYKVSKTLKTWHKKDIFHIEMLEAFCPECFTRSVIKNGVKGRKLIFYNKKKIKTEIQAYKCKKCNKKFNTDISELIENNSNFTRDFKSKCLELVGLFFGSLRNVAYKVKKDTGIHISHQTIENWILEYKNKKKDSKYRYSGYYIFDVEWVKIKGVWNYRFTLIDSKQDIIVADKIYSKENSKNIKEFLDQNTRNKNRIAITTDLDEKYKPIIEELGFKHQWCLFHTFKNFNKIIKNYIKQNKVSKEEINKIKEEKEEIFNLFQVGSLKNARNKFNQVLVKIKEYSKIIQFIIINSLRPYFKTFFAFLDDKNIQRTSNKIENIFQKTFPKSVKKLMKIKNGVMSRINIRKEIQYQKKVFDN</sequence>
<evidence type="ECO:0000313" key="2">
    <source>
        <dbReference type="EMBL" id="QUH22766.1"/>
    </source>
</evidence>
<dbReference type="OrthoDB" id="71024at2157"/>
<dbReference type="EMBL" id="CP058560">
    <property type="protein sequence ID" value="QUH22766.1"/>
    <property type="molecule type" value="Genomic_DNA"/>
</dbReference>
<evidence type="ECO:0000313" key="3">
    <source>
        <dbReference type="EMBL" id="QUH23080.1"/>
    </source>
</evidence>
<dbReference type="RefSeq" id="WP_211533141.1">
    <property type="nucleotide sequence ID" value="NZ_CP058560.1"/>
</dbReference>
<dbReference type="KEGG" id="meme:HYG87_01170"/>